<evidence type="ECO:0000313" key="2">
    <source>
        <dbReference type="EMBL" id="QFX95205.1"/>
    </source>
</evidence>
<dbReference type="EMBL" id="CP045571">
    <property type="protein sequence ID" value="QFX95205.1"/>
    <property type="molecule type" value="Genomic_DNA"/>
</dbReference>
<organism evidence="2 3">
    <name type="scientific">Acidithiobacillus thiooxidans ATCC 19377</name>
    <dbReference type="NCBI Taxonomy" id="637390"/>
    <lineage>
        <taxon>Bacteria</taxon>
        <taxon>Pseudomonadati</taxon>
        <taxon>Pseudomonadota</taxon>
        <taxon>Acidithiobacillia</taxon>
        <taxon>Acidithiobacillales</taxon>
        <taxon>Acidithiobacillaceae</taxon>
        <taxon>Acidithiobacillus</taxon>
    </lineage>
</organism>
<accession>A0A5P9XMI4</accession>
<dbReference type="RefSeq" id="WP_153940431.1">
    <property type="nucleotide sequence ID" value="NZ_CP045571.1"/>
</dbReference>
<name>A0A5P9XMI4_ACITH</name>
<dbReference type="KEGG" id="atx:GCD22_00739"/>
<sequence length="81" mass="8898">MTKFSHFAADLGTTAEDLQEQLAQEAKRKGFTPPRPLAAVPRGYADAWARLFARSPAEIEAERQARTPAPPPQPPGSRRKS</sequence>
<dbReference type="Proteomes" id="UP000363590">
    <property type="component" value="Chromosome"/>
</dbReference>
<evidence type="ECO:0000256" key="1">
    <source>
        <dbReference type="SAM" id="MobiDB-lite"/>
    </source>
</evidence>
<reference evidence="2 3" key="1">
    <citation type="submission" date="2019-10" db="EMBL/GenBank/DDBJ databases">
        <authorList>
            <person name="Wang R."/>
        </authorList>
    </citation>
    <scope>NUCLEOTIDE SEQUENCE [LARGE SCALE GENOMIC DNA]</scope>
    <source>
        <strain evidence="2 3">ATCC 19377</strain>
    </source>
</reference>
<protein>
    <submittedName>
        <fullName evidence="2">Uncharacterized protein</fullName>
    </submittedName>
</protein>
<proteinExistence type="predicted"/>
<gene>
    <name evidence="2" type="ORF">GCD22_00739</name>
</gene>
<evidence type="ECO:0000313" key="3">
    <source>
        <dbReference type="Proteomes" id="UP000363590"/>
    </source>
</evidence>
<dbReference type="GeneID" id="60695144"/>
<feature type="region of interest" description="Disordered" evidence="1">
    <location>
        <begin position="58"/>
        <end position="81"/>
    </location>
</feature>
<dbReference type="AlphaFoldDB" id="A0A5P9XMI4"/>